<dbReference type="AlphaFoldDB" id="A0A4D6ME58"/>
<gene>
    <name evidence="1" type="ORF">DEO72_LG7g309</name>
</gene>
<evidence type="ECO:0000313" key="2">
    <source>
        <dbReference type="Proteomes" id="UP000501690"/>
    </source>
</evidence>
<evidence type="ECO:0000313" key="1">
    <source>
        <dbReference type="EMBL" id="QCD99030.1"/>
    </source>
</evidence>
<keyword evidence="2" id="KW-1185">Reference proteome</keyword>
<accession>A0A4D6ME58</accession>
<dbReference type="Proteomes" id="UP000501690">
    <property type="component" value="Linkage Group LG7"/>
</dbReference>
<dbReference type="EMBL" id="CP039351">
    <property type="protein sequence ID" value="QCD99030.1"/>
    <property type="molecule type" value="Genomic_DNA"/>
</dbReference>
<name>A0A4D6ME58_VIGUN</name>
<sequence>MKLEAWQRVGLKDDLEAKKVVLEKSVSSINSSGNVNINGNNETGEGKKGFKMISLIERFNCRVKDLFEILMDENKWRGFCKDFTHSNAKIINEENNENVSHREIGHHLLRVHSVVVTFKGL</sequence>
<proteinExistence type="predicted"/>
<organism evidence="1 2">
    <name type="scientific">Vigna unguiculata</name>
    <name type="common">Cowpea</name>
    <dbReference type="NCBI Taxonomy" id="3917"/>
    <lineage>
        <taxon>Eukaryota</taxon>
        <taxon>Viridiplantae</taxon>
        <taxon>Streptophyta</taxon>
        <taxon>Embryophyta</taxon>
        <taxon>Tracheophyta</taxon>
        <taxon>Spermatophyta</taxon>
        <taxon>Magnoliopsida</taxon>
        <taxon>eudicotyledons</taxon>
        <taxon>Gunneridae</taxon>
        <taxon>Pentapetalae</taxon>
        <taxon>rosids</taxon>
        <taxon>fabids</taxon>
        <taxon>Fabales</taxon>
        <taxon>Fabaceae</taxon>
        <taxon>Papilionoideae</taxon>
        <taxon>50 kb inversion clade</taxon>
        <taxon>NPAAA clade</taxon>
        <taxon>indigoferoid/millettioid clade</taxon>
        <taxon>Phaseoleae</taxon>
        <taxon>Vigna</taxon>
    </lineage>
</organism>
<protein>
    <submittedName>
        <fullName evidence="1">Uncharacterized protein</fullName>
    </submittedName>
</protein>
<reference evidence="1 2" key="1">
    <citation type="submission" date="2019-04" db="EMBL/GenBank/DDBJ databases">
        <title>An improved genome assembly and genetic linkage map for asparagus bean, Vigna unguiculata ssp. sesquipedialis.</title>
        <authorList>
            <person name="Xia Q."/>
            <person name="Zhang R."/>
            <person name="Dong Y."/>
        </authorList>
    </citation>
    <scope>NUCLEOTIDE SEQUENCE [LARGE SCALE GENOMIC DNA]</scope>
    <source>
        <tissue evidence="1">Leaf</tissue>
    </source>
</reference>